<evidence type="ECO:0000256" key="1">
    <source>
        <dbReference type="SAM" id="Phobius"/>
    </source>
</evidence>
<comment type="caution">
    <text evidence="2">The sequence shown here is derived from an EMBL/GenBank/DDBJ whole genome shotgun (WGS) entry which is preliminary data.</text>
</comment>
<evidence type="ECO:0000313" key="2">
    <source>
        <dbReference type="EMBL" id="CAH8204478.1"/>
    </source>
</evidence>
<keyword evidence="3" id="KW-1185">Reference proteome</keyword>
<gene>
    <name evidence="2" type="ORF">VAE063_1070036</name>
</gene>
<feature type="transmembrane region" description="Helical" evidence="1">
    <location>
        <begin position="20"/>
        <end position="41"/>
    </location>
</feature>
<sequence length="43" mass="4974">MVKIFFHNKAFKSDSQRLAFFILSLSSVFTVVWFGFVVALFTP</sequence>
<protein>
    <submittedName>
        <fullName evidence="2">Uncharacterized protein</fullName>
    </submittedName>
</protein>
<keyword evidence="1" id="KW-1133">Transmembrane helix</keyword>
<keyword evidence="1" id="KW-0812">Transmembrane</keyword>
<reference evidence="2" key="1">
    <citation type="submission" date="2022-06" db="EMBL/GenBank/DDBJ databases">
        <authorList>
            <person name="Goudenege D."/>
            <person name="Le Roux F."/>
        </authorList>
    </citation>
    <scope>NUCLEOTIDE SEQUENCE</scope>
    <source>
        <strain evidence="2">12-063</strain>
    </source>
</reference>
<keyword evidence="1" id="KW-0472">Membrane</keyword>
<dbReference type="Proteomes" id="UP001152658">
    <property type="component" value="Unassembled WGS sequence"/>
</dbReference>
<organism evidence="2 3">
    <name type="scientific">Vibrio aestuarianus</name>
    <dbReference type="NCBI Taxonomy" id="28171"/>
    <lineage>
        <taxon>Bacteria</taxon>
        <taxon>Pseudomonadati</taxon>
        <taxon>Pseudomonadota</taxon>
        <taxon>Gammaproteobacteria</taxon>
        <taxon>Vibrionales</taxon>
        <taxon>Vibrionaceae</taxon>
        <taxon>Vibrio</taxon>
    </lineage>
</organism>
<proteinExistence type="predicted"/>
<evidence type="ECO:0000313" key="3">
    <source>
        <dbReference type="Proteomes" id="UP001152658"/>
    </source>
</evidence>
<name>A0ABN8TLQ5_9VIBR</name>
<accession>A0ABN8TLQ5</accession>
<dbReference type="EMBL" id="CALYLK010000008">
    <property type="protein sequence ID" value="CAH8204478.1"/>
    <property type="molecule type" value="Genomic_DNA"/>
</dbReference>